<dbReference type="InterPro" id="IPR016032">
    <property type="entry name" value="Sig_transdc_resp-reg_C-effctor"/>
</dbReference>
<dbReference type="PANTHER" id="PTHR44688:SF16">
    <property type="entry name" value="DNA-BINDING TRANSCRIPTIONAL ACTIVATOR DEVR_DOSR"/>
    <property type="match status" value="1"/>
</dbReference>
<evidence type="ECO:0000313" key="5">
    <source>
        <dbReference type="EMBL" id="SFL88733.1"/>
    </source>
</evidence>
<dbReference type="GO" id="GO:0006355">
    <property type="term" value="P:regulation of DNA-templated transcription"/>
    <property type="evidence" value="ECO:0007669"/>
    <property type="project" value="InterPro"/>
</dbReference>
<dbReference type="Gene3D" id="1.10.10.10">
    <property type="entry name" value="Winged helix-like DNA-binding domain superfamily/Winged helix DNA-binding domain"/>
    <property type="match status" value="1"/>
</dbReference>
<dbReference type="STRING" id="254406.SAMN04488042_10232"/>
<dbReference type="OrthoDB" id="343383at2"/>
<dbReference type="EMBL" id="FOTQ01000002">
    <property type="protein sequence ID" value="SFL88733.1"/>
    <property type="molecule type" value="Genomic_DNA"/>
</dbReference>
<dbReference type="CDD" id="cd06170">
    <property type="entry name" value="LuxR_C_like"/>
    <property type="match status" value="1"/>
</dbReference>
<protein>
    <submittedName>
        <fullName evidence="5">Regulatory protein, luxR family</fullName>
    </submittedName>
</protein>
<feature type="domain" description="HTH luxR-type" evidence="4">
    <location>
        <begin position="200"/>
        <end position="265"/>
    </location>
</feature>
<dbReference type="PRINTS" id="PR00038">
    <property type="entry name" value="HTHLUXR"/>
</dbReference>
<evidence type="ECO:0000256" key="3">
    <source>
        <dbReference type="ARBA" id="ARBA00023163"/>
    </source>
</evidence>
<evidence type="ECO:0000256" key="1">
    <source>
        <dbReference type="ARBA" id="ARBA00023015"/>
    </source>
</evidence>
<reference evidence="5 6" key="1">
    <citation type="submission" date="2016-10" db="EMBL/GenBank/DDBJ databases">
        <authorList>
            <person name="de Groot N.N."/>
        </authorList>
    </citation>
    <scope>NUCLEOTIDE SEQUENCE [LARGE SCALE GENOMIC DNA]</scope>
    <source>
        <strain evidence="5 6">DSM 15283</strain>
    </source>
</reference>
<sequence length="270" mass="30216">MSLENTPRTDPSWSPQWDEAFARLLERLGTDIFPLALRKLIELHVGIESMVVTRYQNQAPPVSLYHDLDDVQAAISIQFYATGPYLLDPFAQACLSNAVQGAYRLSDLVNESFFRSEYYRTFYRKVRISDELGILIRNAPGDWVVISLSRGARQPRFGPEDVARINAIHRTLSAAVIRHWKLGEAVRSQDDGRDVEERLATFGADRLSPREAEVIRLILQGHTAGSASAFLGITEGTVKVHRHNAYGKLGVSSQAELFAVATRYLASKQS</sequence>
<keyword evidence="6" id="KW-1185">Reference proteome</keyword>
<gene>
    <name evidence="5" type="ORF">SAMN04488042_10232</name>
</gene>
<keyword evidence="2" id="KW-0238">DNA-binding</keyword>
<dbReference type="SUPFAM" id="SSF46894">
    <property type="entry name" value="C-terminal effector domain of the bipartite response regulators"/>
    <property type="match status" value="1"/>
</dbReference>
<dbReference type="Proteomes" id="UP000199144">
    <property type="component" value="Unassembled WGS sequence"/>
</dbReference>
<keyword evidence="1" id="KW-0805">Transcription regulation</keyword>
<evidence type="ECO:0000256" key="2">
    <source>
        <dbReference type="ARBA" id="ARBA00023125"/>
    </source>
</evidence>
<dbReference type="PROSITE" id="PS50043">
    <property type="entry name" value="HTH_LUXR_2"/>
    <property type="match status" value="1"/>
</dbReference>
<dbReference type="SMART" id="SM00421">
    <property type="entry name" value="HTH_LUXR"/>
    <property type="match status" value="1"/>
</dbReference>
<proteinExistence type="predicted"/>
<keyword evidence="3" id="KW-0804">Transcription</keyword>
<dbReference type="RefSeq" id="WP_093092750.1">
    <property type="nucleotide sequence ID" value="NZ_FOTQ01000002.1"/>
</dbReference>
<organism evidence="5 6">
    <name type="scientific">Shimia aestuarii</name>
    <dbReference type="NCBI Taxonomy" id="254406"/>
    <lineage>
        <taxon>Bacteria</taxon>
        <taxon>Pseudomonadati</taxon>
        <taxon>Pseudomonadota</taxon>
        <taxon>Alphaproteobacteria</taxon>
        <taxon>Rhodobacterales</taxon>
        <taxon>Roseobacteraceae</taxon>
    </lineage>
</organism>
<dbReference type="InterPro" id="IPR000792">
    <property type="entry name" value="Tscrpt_reg_LuxR_C"/>
</dbReference>
<dbReference type="PANTHER" id="PTHR44688">
    <property type="entry name" value="DNA-BINDING TRANSCRIPTIONAL ACTIVATOR DEVR_DOSR"/>
    <property type="match status" value="1"/>
</dbReference>
<dbReference type="AlphaFoldDB" id="A0A1I4LD55"/>
<evidence type="ECO:0000259" key="4">
    <source>
        <dbReference type="PROSITE" id="PS50043"/>
    </source>
</evidence>
<evidence type="ECO:0000313" key="6">
    <source>
        <dbReference type="Proteomes" id="UP000199144"/>
    </source>
</evidence>
<dbReference type="InterPro" id="IPR036388">
    <property type="entry name" value="WH-like_DNA-bd_sf"/>
</dbReference>
<dbReference type="Pfam" id="PF00196">
    <property type="entry name" value="GerE"/>
    <property type="match status" value="1"/>
</dbReference>
<accession>A0A1I4LD55</accession>
<name>A0A1I4LD55_9RHOB</name>
<dbReference type="GO" id="GO:0003677">
    <property type="term" value="F:DNA binding"/>
    <property type="evidence" value="ECO:0007669"/>
    <property type="project" value="UniProtKB-KW"/>
</dbReference>